<accession>A0ABP4WNT1</accession>
<feature type="transmembrane region" description="Helical" evidence="2">
    <location>
        <begin position="67"/>
        <end position="85"/>
    </location>
</feature>
<keyword evidence="2" id="KW-0472">Membrane</keyword>
<keyword evidence="4" id="KW-1185">Reference proteome</keyword>
<organism evidence="3 4">
    <name type="scientific">Nostocoides vanveenii</name>
    <dbReference type="NCBI Taxonomy" id="330835"/>
    <lineage>
        <taxon>Bacteria</taxon>
        <taxon>Bacillati</taxon>
        <taxon>Actinomycetota</taxon>
        <taxon>Actinomycetes</taxon>
        <taxon>Micrococcales</taxon>
        <taxon>Intrasporangiaceae</taxon>
        <taxon>Nostocoides</taxon>
    </lineage>
</organism>
<dbReference type="Proteomes" id="UP001501475">
    <property type="component" value="Unassembled WGS sequence"/>
</dbReference>
<feature type="compositionally biased region" description="Low complexity" evidence="1">
    <location>
        <begin position="104"/>
        <end position="120"/>
    </location>
</feature>
<evidence type="ECO:0000313" key="3">
    <source>
        <dbReference type="EMBL" id="GAA1756228.1"/>
    </source>
</evidence>
<proteinExistence type="predicted"/>
<name>A0ABP4WNT1_9MICO</name>
<gene>
    <name evidence="3" type="ORF">GCM10009810_14950</name>
</gene>
<reference evidence="4" key="1">
    <citation type="journal article" date="2019" name="Int. J. Syst. Evol. Microbiol.">
        <title>The Global Catalogue of Microorganisms (GCM) 10K type strain sequencing project: providing services to taxonomists for standard genome sequencing and annotation.</title>
        <authorList>
            <consortium name="The Broad Institute Genomics Platform"/>
            <consortium name="The Broad Institute Genome Sequencing Center for Infectious Disease"/>
            <person name="Wu L."/>
            <person name="Ma J."/>
        </authorList>
    </citation>
    <scope>NUCLEOTIDE SEQUENCE [LARGE SCALE GENOMIC DNA]</scope>
    <source>
        <strain evidence="4">JCM 15591</strain>
    </source>
</reference>
<evidence type="ECO:0000256" key="2">
    <source>
        <dbReference type="SAM" id="Phobius"/>
    </source>
</evidence>
<protein>
    <recommendedName>
        <fullName evidence="5">Septum formation-related domain-containing protein</fullName>
    </recommendedName>
</protein>
<feature type="region of interest" description="Disordered" evidence="1">
    <location>
        <begin position="90"/>
        <end position="129"/>
    </location>
</feature>
<comment type="caution">
    <text evidence="3">The sequence shown here is derived from an EMBL/GenBank/DDBJ whole genome shotgun (WGS) entry which is preliminary data.</text>
</comment>
<keyword evidence="2" id="KW-1133">Transmembrane helix</keyword>
<sequence length="421" mass="43509">MTTPTDDDLEALVRSTLKEQAGNAPAALALQIGAHRSMTMPPLAHPVPGGAPVRVGPQTPSRRRLRWVPIGAAIAAGAGVVALAVSPTLSGPETRGPGRTATQASSSLAAPSPSDAPDGPIRGIPPLPVTPDGWRVESYGAASLAVPATWGWGGSPGSTAFAGDLCTARFALVVPGSGEGDSTTPFVGRPFGPSLVDCPGVPYPGVDAVWFASPYAAGSEKLPDGRVAETRAFADQNITVFSADDVLRQRILGTLHALRFADTQGREIAALSDGNGCPVSPPSLEAPGEATPTGLAVCVYEKDRLLWSGHRDAAAAKQYVDAVHLASATFDVTACSFVAAARQVWIGVQRANTTGWDRVDYYCGWLIVSYTAEAGGGTGLATAVAPLRPATVAPWAGEGIRAYVRGPDPRLSTPEHPYFHK</sequence>
<keyword evidence="2" id="KW-0812">Transmembrane</keyword>
<dbReference type="EMBL" id="BAAAPN010000035">
    <property type="protein sequence ID" value="GAA1756228.1"/>
    <property type="molecule type" value="Genomic_DNA"/>
</dbReference>
<evidence type="ECO:0000313" key="4">
    <source>
        <dbReference type="Proteomes" id="UP001501475"/>
    </source>
</evidence>
<evidence type="ECO:0000256" key="1">
    <source>
        <dbReference type="SAM" id="MobiDB-lite"/>
    </source>
</evidence>
<evidence type="ECO:0008006" key="5">
    <source>
        <dbReference type="Google" id="ProtNLM"/>
    </source>
</evidence>